<organism evidence="1 2">
    <name type="scientific">Rhizobium jaguaris</name>
    <dbReference type="NCBI Taxonomy" id="1312183"/>
    <lineage>
        <taxon>Bacteria</taxon>
        <taxon>Pseudomonadati</taxon>
        <taxon>Pseudomonadota</taxon>
        <taxon>Alphaproteobacteria</taxon>
        <taxon>Hyphomicrobiales</taxon>
        <taxon>Rhizobiaceae</taxon>
        <taxon>Rhizobium/Agrobacterium group</taxon>
        <taxon>Rhizobium</taxon>
    </lineage>
</organism>
<dbReference type="AlphaFoldDB" id="A0A387FXC7"/>
<evidence type="ECO:0000313" key="1">
    <source>
        <dbReference type="EMBL" id="AYG62407.1"/>
    </source>
</evidence>
<dbReference type="EMBL" id="CP032695">
    <property type="protein sequence ID" value="AYG62407.1"/>
    <property type="molecule type" value="Genomic_DNA"/>
</dbReference>
<reference evidence="1 2" key="1">
    <citation type="submission" date="2018-10" db="EMBL/GenBank/DDBJ databases">
        <title>Rhizobium etli, R. leguminosarum and a new Rhizobium genospecies from Phaseolus dumosus.</title>
        <authorList>
            <person name="Ramirez-Puebla S.T."/>
            <person name="Rogel-Hernandez M.A."/>
            <person name="Guerrero G."/>
            <person name="Ormeno-Orrillo E."/>
            <person name="Martinez-Romero J.C."/>
            <person name="Negrete-Yankelevich S."/>
            <person name="Martinez-Romero E."/>
        </authorList>
    </citation>
    <scope>NUCLEOTIDE SEQUENCE [LARGE SCALE GENOMIC DNA]</scope>
    <source>
        <strain evidence="1 2">CCGE525</strain>
        <plasmid evidence="2">prccge525c</plasmid>
    </source>
</reference>
<name>A0A387FXC7_9HYPH</name>
<sequence>MPRLGAKDPVDVLHLGSSIEATLAFIHRKYKRHNRQFLLEKKPKFESQLADASTKRLSVAPQLRQDKVVSF</sequence>
<gene>
    <name evidence="1" type="ORF">CCGE525_26870</name>
</gene>
<geneLocation type="plasmid" evidence="2">
    <name>prccge525c</name>
</geneLocation>
<evidence type="ECO:0000313" key="2">
    <source>
        <dbReference type="Proteomes" id="UP000282195"/>
    </source>
</evidence>
<dbReference type="Proteomes" id="UP000282195">
    <property type="component" value="Plasmid pRCCGE525c"/>
</dbReference>
<protein>
    <submittedName>
        <fullName evidence="1">Uncharacterized protein</fullName>
    </submittedName>
</protein>
<keyword evidence="2" id="KW-1185">Reference proteome</keyword>
<accession>A0A387FXC7</accession>
<proteinExistence type="predicted"/>
<dbReference type="KEGG" id="rjg:CCGE525_26870"/>
<keyword evidence="1" id="KW-0614">Plasmid</keyword>
<dbReference type="OrthoDB" id="9866253at2"/>